<name>A0A2W7PLG5_9RHOB</name>
<reference evidence="3 4" key="1">
    <citation type="submission" date="2018-06" db="EMBL/GenBank/DDBJ databases">
        <title>Genomic Encyclopedia of Archaeal and Bacterial Type Strains, Phase II (KMG-II): from individual species to whole genera.</title>
        <authorList>
            <person name="Goeker M."/>
        </authorList>
    </citation>
    <scope>NUCLEOTIDE SEQUENCE [LARGE SCALE GENOMIC DNA]</scope>
    <source>
        <strain evidence="3 4">DSM 22009</strain>
    </source>
</reference>
<dbReference type="EMBL" id="QKZL01000053">
    <property type="protein sequence ID" value="PZX10139.1"/>
    <property type="molecule type" value="Genomic_DNA"/>
</dbReference>
<dbReference type="InterPro" id="IPR012337">
    <property type="entry name" value="RNaseH-like_sf"/>
</dbReference>
<organism evidence="3 4">
    <name type="scientific">Palleronia aestuarii</name>
    <dbReference type="NCBI Taxonomy" id="568105"/>
    <lineage>
        <taxon>Bacteria</taxon>
        <taxon>Pseudomonadati</taxon>
        <taxon>Pseudomonadota</taxon>
        <taxon>Alphaproteobacteria</taxon>
        <taxon>Rhodobacterales</taxon>
        <taxon>Roseobacteraceae</taxon>
        <taxon>Palleronia</taxon>
    </lineage>
</organism>
<feature type="region of interest" description="Disordered" evidence="1">
    <location>
        <begin position="41"/>
        <end position="68"/>
    </location>
</feature>
<dbReference type="SUPFAM" id="SSF53098">
    <property type="entry name" value="Ribonuclease H-like"/>
    <property type="match status" value="1"/>
</dbReference>
<evidence type="ECO:0000259" key="2">
    <source>
        <dbReference type="Pfam" id="PF13683"/>
    </source>
</evidence>
<accession>A0A2W7PLG5</accession>
<dbReference type="InterPro" id="IPR001584">
    <property type="entry name" value="Integrase_cat-core"/>
</dbReference>
<protein>
    <submittedName>
        <fullName evidence="3">Putative transposase</fullName>
    </submittedName>
</protein>
<dbReference type="PANTHER" id="PTHR47515">
    <property type="entry name" value="LOW CALCIUM RESPONSE LOCUS PROTEIN T"/>
    <property type="match status" value="1"/>
</dbReference>
<evidence type="ECO:0000256" key="1">
    <source>
        <dbReference type="SAM" id="MobiDB-lite"/>
    </source>
</evidence>
<dbReference type="GO" id="GO:0015074">
    <property type="term" value="P:DNA integration"/>
    <property type="evidence" value="ECO:0007669"/>
    <property type="project" value="InterPro"/>
</dbReference>
<dbReference type="AlphaFoldDB" id="A0A2W7PLG5"/>
<comment type="caution">
    <text evidence="3">The sequence shown here is derived from an EMBL/GenBank/DDBJ whole genome shotgun (WGS) entry which is preliminary data.</text>
</comment>
<feature type="domain" description="Integrase catalytic" evidence="2">
    <location>
        <begin position="2"/>
        <end position="50"/>
    </location>
</feature>
<evidence type="ECO:0000313" key="4">
    <source>
        <dbReference type="Proteomes" id="UP000248916"/>
    </source>
</evidence>
<dbReference type="PANTHER" id="PTHR47515:SF1">
    <property type="entry name" value="BLR2054 PROTEIN"/>
    <property type="match status" value="1"/>
</dbReference>
<keyword evidence="4" id="KW-1185">Reference proteome</keyword>
<dbReference type="Pfam" id="PF13683">
    <property type="entry name" value="rve_3"/>
    <property type="match status" value="1"/>
</dbReference>
<evidence type="ECO:0000313" key="3">
    <source>
        <dbReference type="EMBL" id="PZX10139.1"/>
    </source>
</evidence>
<sequence length="68" mass="8268">MVESFNGRLQDKCLNQHLFLSLRQARNLIEAWRHDYNHHRLHTSLDGRTPREYHQRSEEDQTLNRADL</sequence>
<feature type="compositionally biased region" description="Basic and acidic residues" evidence="1">
    <location>
        <begin position="43"/>
        <end position="59"/>
    </location>
</feature>
<dbReference type="Proteomes" id="UP000248916">
    <property type="component" value="Unassembled WGS sequence"/>
</dbReference>
<proteinExistence type="predicted"/>
<gene>
    <name evidence="3" type="ORF">LX81_04311</name>
</gene>